<dbReference type="AlphaFoldDB" id="A0A0A7G2B5"/>
<dbReference type="SUPFAM" id="SSF52540">
    <property type="entry name" value="P-loop containing nucleoside triphosphate hydrolases"/>
    <property type="match status" value="1"/>
</dbReference>
<dbReference type="eggNOG" id="COG0249">
    <property type="taxonomic scope" value="Bacteria"/>
</dbReference>
<keyword evidence="2" id="KW-0067">ATP-binding</keyword>
<reference evidence="7 8" key="1">
    <citation type="journal article" date="2015" name="Infect. Genet. Evol.">
        <title>Genomic sequences of six botulinum neurotoxin-producing strains representing three clostridial species illustrate the mobility and diversity of botulinum neurotoxin genes.</title>
        <authorList>
            <person name="Smith T.J."/>
            <person name="Hill K.K."/>
            <person name="Xie G."/>
            <person name="Foley B.T."/>
            <person name="Williamson C.H."/>
            <person name="Foster J.T."/>
            <person name="Johnson S.L."/>
            <person name="Chertkov O."/>
            <person name="Teshima H."/>
            <person name="Gibbons H.S."/>
            <person name="Johnsky L.A."/>
            <person name="Karavis M.A."/>
            <person name="Smith L.A."/>
        </authorList>
    </citation>
    <scope>NUCLEOTIDE SEQUENCE [LARGE SCALE GENOMIC DNA]</scope>
    <source>
        <strain evidence="7">Sullivan</strain>
    </source>
</reference>
<evidence type="ECO:0000313" key="7">
    <source>
        <dbReference type="EMBL" id="AIY85195.1"/>
    </source>
</evidence>
<dbReference type="EMBL" id="CP006905">
    <property type="protein sequence ID" value="AIY85195.1"/>
    <property type="molecule type" value="Genomic_DNA"/>
</dbReference>
<dbReference type="InterPro" id="IPR007696">
    <property type="entry name" value="DNA_mismatch_repair_MutS_core"/>
</dbReference>
<evidence type="ECO:0000256" key="4">
    <source>
        <dbReference type="SAM" id="Phobius"/>
    </source>
</evidence>
<dbReference type="InterPro" id="IPR036187">
    <property type="entry name" value="DNA_mismatch_repair_MutS_sf"/>
</dbReference>
<feature type="transmembrane region" description="Helical" evidence="4">
    <location>
        <begin position="225"/>
        <end position="246"/>
    </location>
</feature>
<feature type="domain" description="DNA mismatch repair protein MutS core" evidence="5">
    <location>
        <begin position="132"/>
        <end position="419"/>
    </location>
</feature>
<keyword evidence="3" id="KW-0238">DNA-binding</keyword>
<dbReference type="GO" id="GO:0005524">
    <property type="term" value="F:ATP binding"/>
    <property type="evidence" value="ECO:0007669"/>
    <property type="project" value="UniProtKB-KW"/>
</dbReference>
<sequence>MEEEAVYINALKYYKNNIEKSKSKISNMESNISKVGWSRLVIVIIMIALGYFLYSKNSLIPLILLEVLLIASFIVVATYHNKLINKKEKLERFLEINEKGVKRINGEFKSIEDDGSEYINDSHPFSSDIDIFGKSSLFQLINDTLTKGGREKLVKSLSLEKLPSKEEIQNKQKGIEELGKKIEWRQELLVRGKSKLKSKKREVNELEALLKWSNSTSKKNGSKKLIAYIFIALTFASIVAAILKFITPSYVLLFLMINFGVIKLLTKDYKEDLLIISDIKGTVKSYSEILKMIEDEEFDSEYLKDIKKKLNNSEGISCSEEMKKLSNLLDWVGDSSSNAYYLILNILIFSDVFIMENLEGWKKKNSKELENWLDVMSEIDSLVSISNLYFDFENWNFPLISDKKEIRGKKIGHPLIGERAVRNDYSLSDGKLVTLITGSNMSGKSTFLRTVGLNLLLAYIGAPVYSEEFTCGIFNIYTCMRTKDNLEESISSFYAEILRIKILIEATKRGEDVFFLLDEIFKGTNSVDRHTGATELINQLIDGGAMGLVSTHDLELCDLEEHDSRIENYNFREYYENNKIKFDYKLRKGKSETQNAIHLMKLAGIEFK</sequence>
<protein>
    <submittedName>
        <fullName evidence="7">MutS domain V family protein</fullName>
    </submittedName>
</protein>
<evidence type="ECO:0000256" key="2">
    <source>
        <dbReference type="ARBA" id="ARBA00022840"/>
    </source>
</evidence>
<evidence type="ECO:0000256" key="1">
    <source>
        <dbReference type="ARBA" id="ARBA00022741"/>
    </source>
</evidence>
<dbReference type="InterPro" id="IPR027417">
    <property type="entry name" value="P-loop_NTPase"/>
</dbReference>
<dbReference type="Gene3D" id="3.40.50.300">
    <property type="entry name" value="P-loop containing nucleotide triphosphate hydrolases"/>
    <property type="match status" value="1"/>
</dbReference>
<evidence type="ECO:0000313" key="8">
    <source>
        <dbReference type="Proteomes" id="UP000030635"/>
    </source>
</evidence>
<keyword evidence="4" id="KW-1133">Transmembrane helix</keyword>
<keyword evidence="8" id="KW-1185">Reference proteome</keyword>
<keyword evidence="4" id="KW-0812">Transmembrane</keyword>
<dbReference type="SMART" id="SM00534">
    <property type="entry name" value="MUTSac"/>
    <property type="match status" value="1"/>
</dbReference>
<feature type="transmembrane region" description="Helical" evidence="4">
    <location>
        <begin position="36"/>
        <end position="54"/>
    </location>
</feature>
<dbReference type="PANTHER" id="PTHR11361">
    <property type="entry name" value="DNA MISMATCH REPAIR PROTEIN MUTS FAMILY MEMBER"/>
    <property type="match status" value="1"/>
</dbReference>
<accession>A0A0A7G2B5</accession>
<proteinExistence type="predicted"/>
<dbReference type="GO" id="GO:0006298">
    <property type="term" value="P:mismatch repair"/>
    <property type="evidence" value="ECO:0007669"/>
    <property type="project" value="InterPro"/>
</dbReference>
<dbReference type="KEGG" id="cbv:U729_1690"/>
<dbReference type="GO" id="GO:0005829">
    <property type="term" value="C:cytosol"/>
    <property type="evidence" value="ECO:0007669"/>
    <property type="project" value="TreeGrafter"/>
</dbReference>
<dbReference type="SUPFAM" id="SSF48334">
    <property type="entry name" value="DNA repair protein MutS, domain III"/>
    <property type="match status" value="1"/>
</dbReference>
<name>A0A0A7G2B5_9CLOT</name>
<evidence type="ECO:0000256" key="3">
    <source>
        <dbReference type="ARBA" id="ARBA00023125"/>
    </source>
</evidence>
<dbReference type="InterPro" id="IPR000432">
    <property type="entry name" value="DNA_mismatch_repair_MutS_C"/>
</dbReference>
<organism evidence="7 8">
    <name type="scientific">Clostridium baratii str. Sullivan</name>
    <dbReference type="NCBI Taxonomy" id="1415775"/>
    <lineage>
        <taxon>Bacteria</taxon>
        <taxon>Bacillati</taxon>
        <taxon>Bacillota</taxon>
        <taxon>Clostridia</taxon>
        <taxon>Eubacteriales</taxon>
        <taxon>Clostridiaceae</taxon>
        <taxon>Clostridium</taxon>
    </lineage>
</organism>
<evidence type="ECO:0000259" key="6">
    <source>
        <dbReference type="SMART" id="SM00534"/>
    </source>
</evidence>
<feature type="domain" description="DNA mismatch repair proteins mutS family" evidence="6">
    <location>
        <begin position="431"/>
        <end position="608"/>
    </location>
</feature>
<dbReference type="InterPro" id="IPR045076">
    <property type="entry name" value="MutS"/>
</dbReference>
<dbReference type="Pfam" id="PF00488">
    <property type="entry name" value="MutS_V"/>
    <property type="match status" value="1"/>
</dbReference>
<dbReference type="GO" id="GO:0140664">
    <property type="term" value="F:ATP-dependent DNA damage sensor activity"/>
    <property type="evidence" value="ECO:0007669"/>
    <property type="project" value="InterPro"/>
</dbReference>
<dbReference type="GO" id="GO:0030983">
    <property type="term" value="F:mismatched DNA binding"/>
    <property type="evidence" value="ECO:0007669"/>
    <property type="project" value="InterPro"/>
</dbReference>
<dbReference type="SMART" id="SM00533">
    <property type="entry name" value="MUTSd"/>
    <property type="match status" value="1"/>
</dbReference>
<dbReference type="CDD" id="cd03283">
    <property type="entry name" value="ABC_MutS-like"/>
    <property type="match status" value="1"/>
</dbReference>
<dbReference type="HOGENOM" id="CLU_030717_0_0_9"/>
<dbReference type="Gene3D" id="1.10.1420.10">
    <property type="match status" value="1"/>
</dbReference>
<evidence type="ECO:0000259" key="5">
    <source>
        <dbReference type="SMART" id="SM00533"/>
    </source>
</evidence>
<keyword evidence="4" id="KW-0472">Membrane</keyword>
<keyword evidence="1" id="KW-0547">Nucleotide-binding</keyword>
<feature type="transmembrane region" description="Helical" evidence="4">
    <location>
        <begin position="60"/>
        <end position="79"/>
    </location>
</feature>
<dbReference type="OrthoDB" id="9802448at2"/>
<gene>
    <name evidence="7" type="ORF">U729_1690</name>
</gene>
<dbReference type="PANTHER" id="PTHR11361:SF99">
    <property type="entry name" value="DNA MISMATCH REPAIR PROTEIN"/>
    <property type="match status" value="1"/>
</dbReference>
<dbReference type="STRING" id="1561.NPD11_1328"/>
<dbReference type="Proteomes" id="UP000030635">
    <property type="component" value="Chromosome"/>
</dbReference>